<evidence type="ECO:0008006" key="3">
    <source>
        <dbReference type="Google" id="ProtNLM"/>
    </source>
</evidence>
<dbReference type="InterPro" id="IPR036894">
    <property type="entry name" value="YbaB-like_sf"/>
</dbReference>
<protein>
    <recommendedName>
        <fullName evidence="3">Nucleoid-associated protein</fullName>
    </recommendedName>
</protein>
<dbReference type="STRING" id="432608.A6V39_02015"/>
<accession>A0A1A9QDN6</accession>
<dbReference type="Proteomes" id="UP000077623">
    <property type="component" value="Unassembled WGS sequence"/>
</dbReference>
<keyword evidence="2" id="KW-1185">Reference proteome</keyword>
<dbReference type="Gene3D" id="3.30.1310.10">
    <property type="entry name" value="Nucleoid-associated protein YbaB-like domain"/>
    <property type="match status" value="1"/>
</dbReference>
<dbReference type="EMBL" id="LWUJ01000011">
    <property type="protein sequence ID" value="OAL10204.1"/>
    <property type="molecule type" value="Genomic_DNA"/>
</dbReference>
<organism evidence="1 2">
    <name type="scientific">Candidatus Mycoplasma haematobovis</name>
    <dbReference type="NCBI Taxonomy" id="432608"/>
    <lineage>
        <taxon>Bacteria</taxon>
        <taxon>Bacillati</taxon>
        <taxon>Mycoplasmatota</taxon>
        <taxon>Mollicutes</taxon>
        <taxon>Mycoplasmataceae</taxon>
        <taxon>Mycoplasma</taxon>
    </lineage>
</organism>
<evidence type="ECO:0000313" key="2">
    <source>
        <dbReference type="Proteomes" id="UP000077623"/>
    </source>
</evidence>
<comment type="caution">
    <text evidence="1">The sequence shown here is derived from an EMBL/GenBank/DDBJ whole genome shotgun (WGS) entry which is preliminary data.</text>
</comment>
<sequence>MDQRMLQKLLADARKSKELFDKKMSELEKETFSVSIGGGLIEMAANGRYEITSCTLNENALADKETLEDLIITATNDLIQKINAKVKQIETELVPKKAAF</sequence>
<gene>
    <name evidence="1" type="ORF">A6V39_02015</name>
</gene>
<dbReference type="PIRSF" id="PIRSF004555">
    <property type="entry name" value="UCP004555"/>
    <property type="match status" value="1"/>
</dbReference>
<proteinExistence type="predicted"/>
<reference evidence="2" key="1">
    <citation type="submission" date="2016-04" db="EMBL/GenBank/DDBJ databases">
        <authorList>
            <person name="Quiroz-Castaneda R.E."/>
            <person name="Martinez-Ocampo F."/>
        </authorList>
    </citation>
    <scope>NUCLEOTIDE SEQUENCE [LARGE SCALE GENOMIC DNA]</scope>
    <source>
        <strain evidence="2">INIFAP01</strain>
    </source>
</reference>
<dbReference type="Pfam" id="PF02575">
    <property type="entry name" value="YbaB_DNA_bd"/>
    <property type="match status" value="1"/>
</dbReference>
<dbReference type="InterPro" id="IPR004401">
    <property type="entry name" value="YbaB/EbfC"/>
</dbReference>
<dbReference type="GO" id="GO:0003677">
    <property type="term" value="F:DNA binding"/>
    <property type="evidence" value="ECO:0007669"/>
    <property type="project" value="InterPro"/>
</dbReference>
<name>A0A1A9QDN6_9MOLU</name>
<evidence type="ECO:0000313" key="1">
    <source>
        <dbReference type="EMBL" id="OAL10204.1"/>
    </source>
</evidence>
<dbReference type="AlphaFoldDB" id="A0A1A9QDN6"/>
<dbReference type="SUPFAM" id="SSF82607">
    <property type="entry name" value="YbaB-like"/>
    <property type="match status" value="1"/>
</dbReference>